<evidence type="ECO:0000256" key="7">
    <source>
        <dbReference type="SAM" id="SignalP"/>
    </source>
</evidence>
<evidence type="ECO:0000256" key="1">
    <source>
        <dbReference type="ARBA" id="ARBA00009175"/>
    </source>
</evidence>
<dbReference type="PANTHER" id="PTHR30632:SF14">
    <property type="entry name" value="TUNGSTATE_MOLYBDATE_CHROMATE-BINDING PROTEIN MODA"/>
    <property type="match status" value="1"/>
</dbReference>
<dbReference type="OrthoDB" id="9785015at2"/>
<keyword evidence="3 6" id="KW-0479">Metal-binding</keyword>
<dbReference type="STRING" id="847.BRW83_2230"/>
<dbReference type="GO" id="GO:0015689">
    <property type="term" value="P:molybdate ion transport"/>
    <property type="evidence" value="ECO:0007669"/>
    <property type="project" value="InterPro"/>
</dbReference>
<dbReference type="Gene3D" id="3.40.190.10">
    <property type="entry name" value="Periplasmic binding protein-like II"/>
    <property type="match status" value="2"/>
</dbReference>
<dbReference type="Proteomes" id="UP000005089">
    <property type="component" value="Unassembled WGS sequence"/>
</dbReference>
<feature type="chain" id="PRO_5030167051" evidence="7">
    <location>
        <begin position="26"/>
        <end position="253"/>
    </location>
</feature>
<dbReference type="eggNOG" id="COG0725">
    <property type="taxonomic scope" value="Bacteria"/>
</dbReference>
<reference evidence="8 9" key="1">
    <citation type="submission" date="2009-02" db="EMBL/GenBank/DDBJ databases">
        <title>The Genome Sequence of Oxalobacter formigenes OXCC13.</title>
        <authorList>
            <consortium name="The Broad Institute Genome Sequencing Platform"/>
            <person name="Ward D."/>
            <person name="Young S.K."/>
            <person name="Kodira C.D."/>
            <person name="Zeng Q."/>
            <person name="Koehrsen M."/>
            <person name="Alvarado L."/>
            <person name="Berlin A."/>
            <person name="Borenstein D."/>
            <person name="Chen Z."/>
            <person name="Engels R."/>
            <person name="Freedman E."/>
            <person name="Gellesch M."/>
            <person name="Goldberg J."/>
            <person name="Griggs A."/>
            <person name="Gujja S."/>
            <person name="Heiman D."/>
            <person name="Hepburn T."/>
            <person name="Howarth C."/>
            <person name="Jen D."/>
            <person name="Larson L."/>
            <person name="Lewis B."/>
            <person name="Mehta T."/>
            <person name="Park D."/>
            <person name="Pearson M."/>
            <person name="Roberts A."/>
            <person name="Saif S."/>
            <person name="Shea T."/>
            <person name="Shenoy N."/>
            <person name="Sisk P."/>
            <person name="Stolte C."/>
            <person name="Sykes S."/>
            <person name="Walk T."/>
            <person name="White J."/>
            <person name="Yandava C."/>
            <person name="Allison M.J."/>
            <person name="Lander E."/>
            <person name="Nusbaum C."/>
            <person name="Galagan J."/>
            <person name="Birren B."/>
        </authorList>
    </citation>
    <scope>NUCLEOTIDE SEQUENCE [LARGE SCALE GENOMIC DNA]</scope>
    <source>
        <strain evidence="8 9">OXCC13</strain>
    </source>
</reference>
<evidence type="ECO:0000256" key="2">
    <source>
        <dbReference type="ARBA" id="ARBA00022505"/>
    </source>
</evidence>
<gene>
    <name evidence="8" type="primary">modA</name>
    <name evidence="8" type="ORF">OFBG_00058</name>
</gene>
<dbReference type="GO" id="GO:0046872">
    <property type="term" value="F:metal ion binding"/>
    <property type="evidence" value="ECO:0007669"/>
    <property type="project" value="UniProtKB-KW"/>
</dbReference>
<dbReference type="InterPro" id="IPR005950">
    <property type="entry name" value="ModA"/>
</dbReference>
<dbReference type="RefSeq" id="WP_005879256.1">
    <property type="nucleotide sequence ID" value="NZ_CP019430.1"/>
</dbReference>
<dbReference type="GeneID" id="77136055"/>
<dbReference type="PANTHER" id="PTHR30632">
    <property type="entry name" value="MOLYBDATE-BINDING PERIPLASMIC PROTEIN"/>
    <property type="match status" value="1"/>
</dbReference>
<dbReference type="SUPFAM" id="SSF53850">
    <property type="entry name" value="Periplasmic binding protein-like II"/>
    <property type="match status" value="1"/>
</dbReference>
<dbReference type="GO" id="GO:0030973">
    <property type="term" value="F:molybdate ion binding"/>
    <property type="evidence" value="ECO:0007669"/>
    <property type="project" value="InterPro"/>
</dbReference>
<dbReference type="FunFam" id="3.40.190.10:FF:000035">
    <property type="entry name" value="Molybdate ABC transporter substrate-binding protein"/>
    <property type="match status" value="1"/>
</dbReference>
<dbReference type="AlphaFoldDB" id="C3XD21"/>
<evidence type="ECO:0000256" key="6">
    <source>
        <dbReference type="PIRSR" id="PIRSR004846-1"/>
    </source>
</evidence>
<dbReference type="Pfam" id="PF13531">
    <property type="entry name" value="SBP_bac_11"/>
    <property type="match status" value="1"/>
</dbReference>
<dbReference type="EMBL" id="GG658170">
    <property type="protein sequence ID" value="EEO29030.1"/>
    <property type="molecule type" value="Genomic_DNA"/>
</dbReference>
<dbReference type="GO" id="GO:1901359">
    <property type="term" value="F:tungstate binding"/>
    <property type="evidence" value="ECO:0007669"/>
    <property type="project" value="UniProtKB-ARBA"/>
</dbReference>
<sequence>MKKCFRLPSLIFGFLLLSVSAFVSAETVHVAVAANFVEPLKNISAQFEKTTGNKVMVTSGATGKLYAQIKNGAPYDILLAADAKTPAKLESEDAIVPGSRFTYAIGKLALWSAKPGYVDNKGEILKKQPFNHIAIASPKLAPYGLAAQQTLEKMGLWQTMQAKIVQGENIGQTYQFVASGNAELGFVALSQIYKNGKVKSGSAWIIDARDYQPIKQDAVLLTHGKNNAAAVALMKYLKSGESYKVLKSYGYGH</sequence>
<proteinExistence type="inferred from homology"/>
<comment type="similarity">
    <text evidence="1">Belongs to the bacterial solute-binding protein ModA family.</text>
</comment>
<keyword evidence="9" id="KW-1185">Reference proteome</keyword>
<dbReference type="CDD" id="cd13539">
    <property type="entry name" value="PBP2_AvModA"/>
    <property type="match status" value="1"/>
</dbReference>
<dbReference type="InterPro" id="IPR044084">
    <property type="entry name" value="AvModA-like_subst-bd"/>
</dbReference>
<keyword evidence="4 7" id="KW-0732">Signal</keyword>
<feature type="binding site" evidence="6">
    <location>
        <position position="62"/>
    </location>
    <ligand>
        <name>molybdate</name>
        <dbReference type="ChEBI" id="CHEBI:36264"/>
    </ligand>
</feature>
<accession>C3XD21</accession>
<dbReference type="PIRSF" id="PIRSF004846">
    <property type="entry name" value="ModA"/>
    <property type="match status" value="1"/>
</dbReference>
<dbReference type="NCBIfam" id="TIGR01256">
    <property type="entry name" value="modA"/>
    <property type="match status" value="1"/>
</dbReference>
<evidence type="ECO:0000256" key="5">
    <source>
        <dbReference type="ARBA" id="ARBA00062515"/>
    </source>
</evidence>
<keyword evidence="2 6" id="KW-0500">Molybdenum</keyword>
<dbReference type="HOGENOM" id="CLU_065520_1_0_4"/>
<evidence type="ECO:0000256" key="3">
    <source>
        <dbReference type="ARBA" id="ARBA00022723"/>
    </source>
</evidence>
<evidence type="ECO:0000256" key="4">
    <source>
        <dbReference type="ARBA" id="ARBA00022729"/>
    </source>
</evidence>
<protein>
    <submittedName>
        <fullName evidence="8">Molybdate ABC transporter, periplasmic molybdate-binding protein</fullName>
    </submittedName>
</protein>
<name>C3XD21_OXAFO</name>
<dbReference type="InterPro" id="IPR050682">
    <property type="entry name" value="ModA/WtpA"/>
</dbReference>
<organism evidence="8 9">
    <name type="scientific">Oxalobacter formigenes OXCC13</name>
    <dbReference type="NCBI Taxonomy" id="556269"/>
    <lineage>
        <taxon>Bacteria</taxon>
        <taxon>Pseudomonadati</taxon>
        <taxon>Pseudomonadota</taxon>
        <taxon>Betaproteobacteria</taxon>
        <taxon>Burkholderiales</taxon>
        <taxon>Oxalobacteraceae</taxon>
        <taxon>Oxalobacter</taxon>
    </lineage>
</organism>
<feature type="binding site" evidence="6">
    <location>
        <position position="170"/>
    </location>
    <ligand>
        <name>molybdate</name>
        <dbReference type="ChEBI" id="CHEBI:36264"/>
    </ligand>
</feature>
<comment type="subunit">
    <text evidence="5">The complex is composed of two ATP-binding proteins (ModC), two transmembrane proteins (ModB) and a solute-binding protein (ModA).</text>
</comment>
<evidence type="ECO:0000313" key="8">
    <source>
        <dbReference type="EMBL" id="EEO29030.1"/>
    </source>
</evidence>
<evidence type="ECO:0000313" key="9">
    <source>
        <dbReference type="Proteomes" id="UP000005089"/>
    </source>
</evidence>
<feature type="signal peptide" evidence="7">
    <location>
        <begin position="1"/>
        <end position="25"/>
    </location>
</feature>